<dbReference type="InterPro" id="IPR042271">
    <property type="entry name" value="Zinicin_2_N"/>
</dbReference>
<evidence type="ECO:0000313" key="1">
    <source>
        <dbReference type="EMBL" id="TCP56741.1"/>
    </source>
</evidence>
<dbReference type="PANTHER" id="PTHR39420">
    <property type="match status" value="1"/>
</dbReference>
<dbReference type="PANTHER" id="PTHR39420:SF1">
    <property type="entry name" value="HYDROLASE"/>
    <property type="match status" value="1"/>
</dbReference>
<dbReference type="NCBIfam" id="TIGR03624">
    <property type="entry name" value="putative hydrolase"/>
    <property type="match status" value="1"/>
</dbReference>
<gene>
    <name evidence="1" type="ORF">EV191_101687</name>
</gene>
<dbReference type="Pfam" id="PF10103">
    <property type="entry name" value="Zincin_2"/>
    <property type="match status" value="1"/>
</dbReference>
<accession>A0A4R2RAK9</accession>
<dbReference type="Gene3D" id="1.20.150.30">
    <property type="entry name" value="Zincin-like metallopeptidase, N-terminal domain"/>
    <property type="match status" value="1"/>
</dbReference>
<dbReference type="InterPro" id="IPR022454">
    <property type="entry name" value="CHP03883_F420-assoc"/>
</dbReference>
<organism evidence="1 2">
    <name type="scientific">Tamaricihabitans halophyticus</name>
    <dbReference type="NCBI Taxonomy" id="1262583"/>
    <lineage>
        <taxon>Bacteria</taxon>
        <taxon>Bacillati</taxon>
        <taxon>Actinomycetota</taxon>
        <taxon>Actinomycetes</taxon>
        <taxon>Pseudonocardiales</taxon>
        <taxon>Pseudonocardiaceae</taxon>
        <taxon>Tamaricihabitans</taxon>
    </lineage>
</organism>
<dbReference type="InterPro" id="IPR018766">
    <property type="entry name" value="Zinicin_2"/>
</dbReference>
<dbReference type="EMBL" id="SLXQ01000001">
    <property type="protein sequence ID" value="TCP56741.1"/>
    <property type="molecule type" value="Genomic_DNA"/>
</dbReference>
<keyword evidence="2" id="KW-1185">Reference proteome</keyword>
<dbReference type="GO" id="GO:0016787">
    <property type="term" value="F:hydrolase activity"/>
    <property type="evidence" value="ECO:0007669"/>
    <property type="project" value="UniProtKB-KW"/>
</dbReference>
<dbReference type="AlphaFoldDB" id="A0A4R2RAK9"/>
<dbReference type="SUPFAM" id="SSF55486">
    <property type="entry name" value="Metalloproteases ('zincins'), catalytic domain"/>
    <property type="match status" value="1"/>
</dbReference>
<evidence type="ECO:0000313" key="2">
    <source>
        <dbReference type="Proteomes" id="UP000294911"/>
    </source>
</evidence>
<reference evidence="1 2" key="1">
    <citation type="submission" date="2019-03" db="EMBL/GenBank/DDBJ databases">
        <title>Genomic Encyclopedia of Type Strains, Phase IV (KMG-IV): sequencing the most valuable type-strain genomes for metagenomic binning, comparative biology and taxonomic classification.</title>
        <authorList>
            <person name="Goeker M."/>
        </authorList>
    </citation>
    <scope>NUCLEOTIDE SEQUENCE [LARGE SCALE GENOMIC DNA]</scope>
    <source>
        <strain evidence="1 2">DSM 45765</strain>
    </source>
</reference>
<sequence length="362" mass="39200">MERARNGLRVNRTAAGGPGAIDWSVAAATGRKLVRGGPPVPRARAEQTVRALHEVNGTAELHVRELTGLGHGLPLRDAEVVDRQGWIQAATEGLSALTDDAVPRRVDNRLSALFAGSAGVQTGMLLAFLGSRVLGQYDPFGPSAAEGRLLLVAPNVLSVQQALDVPAADFRMWVCLHECTHRLQFTAVPWLRDYFAEQVGKLLTGFGDADDSRLGRLPELLKQARQSRQTRAGADPIGIAELLTSPEQRAVLDRLIALSTLLEGHADHVMDAVGPQVVPSVAAIRRKFTERRRGGGVLDRALRVLLGVDAKVRQYAQGSAYTKHIVDAVGMSGFNLVWESPESLPTRAEITDPDAWLRRVRP</sequence>
<dbReference type="NCBIfam" id="TIGR03883">
    <property type="entry name" value="DUF2342_F420"/>
    <property type="match status" value="1"/>
</dbReference>
<dbReference type="RefSeq" id="WP_243658727.1">
    <property type="nucleotide sequence ID" value="NZ_SLXQ01000001.1"/>
</dbReference>
<proteinExistence type="predicted"/>
<name>A0A4R2RAK9_9PSEU</name>
<dbReference type="Proteomes" id="UP000294911">
    <property type="component" value="Unassembled WGS sequence"/>
</dbReference>
<comment type="caution">
    <text evidence="1">The sequence shown here is derived from an EMBL/GenBank/DDBJ whole genome shotgun (WGS) entry which is preliminary data.</text>
</comment>
<keyword evidence="1" id="KW-0378">Hydrolase</keyword>
<protein>
    <submittedName>
        <fullName evidence="1">Putative hydrolase/coenzyme F420 biosynthesis associated uncharacterized protein</fullName>
    </submittedName>
</protein>